<dbReference type="InterPro" id="IPR035965">
    <property type="entry name" value="PAS-like_dom_sf"/>
</dbReference>
<dbReference type="Pfam" id="PF13426">
    <property type="entry name" value="PAS_9"/>
    <property type="match status" value="3"/>
</dbReference>
<reference evidence="11 12" key="1">
    <citation type="journal article" date="2020" name="ISME J.">
        <title>Comparative genomics reveals insights into cyanobacterial evolution and habitat adaptation.</title>
        <authorList>
            <person name="Chen M.Y."/>
            <person name="Teng W.K."/>
            <person name="Zhao L."/>
            <person name="Hu C.X."/>
            <person name="Zhou Y.K."/>
            <person name="Han B.P."/>
            <person name="Song L.R."/>
            <person name="Shu W.S."/>
        </authorList>
    </citation>
    <scope>NUCLEOTIDE SEQUENCE [LARGE SCALE GENOMIC DNA]</scope>
    <source>
        <strain evidence="11 12">FACHB-159</strain>
    </source>
</reference>
<keyword evidence="12" id="KW-1185">Reference proteome</keyword>
<dbReference type="Pfam" id="PF00512">
    <property type="entry name" value="HisKA"/>
    <property type="match status" value="1"/>
</dbReference>
<dbReference type="SUPFAM" id="SSF55874">
    <property type="entry name" value="ATPase domain of HSP90 chaperone/DNA topoisomerase II/histidine kinase"/>
    <property type="match status" value="1"/>
</dbReference>
<dbReference type="EC" id="2.7.13.3" evidence="2"/>
<evidence type="ECO:0000259" key="9">
    <source>
        <dbReference type="PROSITE" id="PS50112"/>
    </source>
</evidence>
<dbReference type="InterPro" id="IPR004358">
    <property type="entry name" value="Sig_transdc_His_kin-like_C"/>
</dbReference>
<keyword evidence="7" id="KW-0812">Transmembrane</keyword>
<gene>
    <name evidence="11" type="ORF">H6H03_25970</name>
</gene>
<feature type="domain" description="PAS" evidence="9">
    <location>
        <begin position="716"/>
        <end position="759"/>
    </location>
</feature>
<feature type="transmembrane region" description="Helical" evidence="7">
    <location>
        <begin position="12"/>
        <end position="37"/>
    </location>
</feature>
<dbReference type="InterPro" id="IPR001610">
    <property type="entry name" value="PAC"/>
</dbReference>
<evidence type="ECO:0000259" key="8">
    <source>
        <dbReference type="PROSITE" id="PS50109"/>
    </source>
</evidence>
<evidence type="ECO:0000313" key="11">
    <source>
        <dbReference type="EMBL" id="MBD2737291.1"/>
    </source>
</evidence>
<organism evidence="11 12">
    <name type="scientific">Nostoc paludosum FACHB-159</name>
    <dbReference type="NCBI Taxonomy" id="2692908"/>
    <lineage>
        <taxon>Bacteria</taxon>
        <taxon>Bacillati</taxon>
        <taxon>Cyanobacteriota</taxon>
        <taxon>Cyanophyceae</taxon>
        <taxon>Nostocales</taxon>
        <taxon>Nostocaceae</taxon>
        <taxon>Nostoc</taxon>
    </lineage>
</organism>
<keyword evidence="4" id="KW-0808">Transferase</keyword>
<comment type="caution">
    <text evidence="11">The sequence shown here is derived from an EMBL/GenBank/DDBJ whole genome shotgun (WGS) entry which is preliminary data.</text>
</comment>
<dbReference type="EMBL" id="JACJTU010000029">
    <property type="protein sequence ID" value="MBD2737291.1"/>
    <property type="molecule type" value="Genomic_DNA"/>
</dbReference>
<feature type="domain" description="Histidine kinase" evidence="8">
    <location>
        <begin position="855"/>
        <end position="1070"/>
    </location>
</feature>
<dbReference type="PROSITE" id="PS50113">
    <property type="entry name" value="PAC"/>
    <property type="match status" value="4"/>
</dbReference>
<dbReference type="InterPro" id="IPR003594">
    <property type="entry name" value="HATPase_dom"/>
</dbReference>
<dbReference type="InterPro" id="IPR052162">
    <property type="entry name" value="Sensor_kinase/Photoreceptor"/>
</dbReference>
<evidence type="ECO:0000313" key="12">
    <source>
        <dbReference type="Proteomes" id="UP000637383"/>
    </source>
</evidence>
<dbReference type="Pfam" id="PF08448">
    <property type="entry name" value="PAS_4"/>
    <property type="match status" value="1"/>
</dbReference>
<dbReference type="CDD" id="cd00082">
    <property type="entry name" value="HisKA"/>
    <property type="match status" value="1"/>
</dbReference>
<dbReference type="InterPro" id="IPR000014">
    <property type="entry name" value="PAS"/>
</dbReference>
<dbReference type="InterPro" id="IPR003661">
    <property type="entry name" value="HisK_dim/P_dom"/>
</dbReference>
<evidence type="ECO:0000256" key="2">
    <source>
        <dbReference type="ARBA" id="ARBA00012438"/>
    </source>
</evidence>
<keyword evidence="3" id="KW-0597">Phosphoprotein</keyword>
<feature type="domain" description="PAC" evidence="10">
    <location>
        <begin position="381"/>
        <end position="435"/>
    </location>
</feature>
<sequence>MNYQSQLWSVSLLPRIAKLAAAFVASIGCLVLIGWILDISVLKNVLPLATMKANTALGLILAGTSLFFLTKGQPSKQGWIGQICSLAVATIALATLSEYLGGWDLGIDQLLFANNPQPIGILTPGRMSPLTAVCFAFVGSALWLSAANKRSPSSKGIWVEILTILTSLIALQVVITYVYGVQPIIAFPAYTQMSVHTAVCFVVLAIGIFMANPDQGLMRIMIADSAGGMIARRLLPVAIAIPLLLGWLQIATARMGLFEPGFATSISVVLHIITLTGLLVWNGQQLHRLDLLKQATAGAFSHSNEHLEARIQKRQADLLELTSEAIFVRDEQGAITYWNRGAEAMYGWTRQEAMGHITHTFLQTQPLELASNLDQMLLEQELWQGELTHTCKDGQQIIVESRQVLIRDEQGDPSGFLEVNRDITERKQTEADLQKYKDIFQFAEHGLAIGRGAIMEKVNPAFARIHGYSVEELAGSQILDIFPPETHTQTMEFIQRLNEVGHLSYESVHLRKDGTVFPVLLDITMVDDRPNLPYWIVNLVDITERKQAEQRILNLNQELQRQLAESQTLLEVIPIGIGIALDPECEKIRVNSAFAQMLAIAPTANASLSAPEGHRPTNFQIYQNHRQLAPEDLPLQRAATHGIEVRDFEVDVVWHDGTTLTLLEYAAPLFDERGQTRGSIGAFLNITERKGAEMALQHSLKDLADFKFALDRSSIVAITDTQGTITYVNDKFCELSQYSIEELIGQNHRIINSGYHPKEFFQQMWATITKGQVWQGEIKNRAKDGTFYWVATTIVPFLDATGKPYQYIAVRSDITNRKVAEAELLQLNITLEQRVEERTAQLREANKDLEAFSYTVAHDLRAPLRGIQGFAEALVEDYGDRLDETAQQYIHYIVGGIERMNELISDLLAYSRLSREQIRLTPVRLTQVVAEAQAQLEADLRHRQAQIAIASDLPIVLGHRSVLVQMVVNLLSNAVKFVAPEIQPHIKIWVQTQENWVRVWVEDNGIGINPAHQQQIFGIFERLHGVEAYPGTGIGLAIVRKGAERLGGQAGVESACGDGSRFWIELQASK</sequence>
<feature type="transmembrane region" description="Helical" evidence="7">
    <location>
        <begin position="185"/>
        <end position="209"/>
    </location>
</feature>
<feature type="transmembrane region" description="Helical" evidence="7">
    <location>
        <begin position="49"/>
        <end position="69"/>
    </location>
</feature>
<feature type="domain" description="PAS" evidence="9">
    <location>
        <begin position="311"/>
        <end position="381"/>
    </location>
</feature>
<dbReference type="SUPFAM" id="SSF47384">
    <property type="entry name" value="Homodimeric domain of signal transducing histidine kinase"/>
    <property type="match status" value="1"/>
</dbReference>
<protein>
    <recommendedName>
        <fullName evidence="2">histidine kinase</fullName>
        <ecNumber evidence="2">2.7.13.3</ecNumber>
    </recommendedName>
</protein>
<dbReference type="PROSITE" id="PS50109">
    <property type="entry name" value="HIS_KIN"/>
    <property type="match status" value="1"/>
</dbReference>
<feature type="domain" description="PAS" evidence="9">
    <location>
        <begin position="458"/>
        <end position="501"/>
    </location>
</feature>
<dbReference type="InterPro" id="IPR013656">
    <property type="entry name" value="PAS_4"/>
</dbReference>
<keyword evidence="7" id="KW-0472">Membrane</keyword>
<keyword evidence="6" id="KW-0902">Two-component regulatory system</keyword>
<dbReference type="SMART" id="SM00387">
    <property type="entry name" value="HATPase_c"/>
    <property type="match status" value="1"/>
</dbReference>
<dbReference type="InterPro" id="IPR036890">
    <property type="entry name" value="HATPase_C_sf"/>
</dbReference>
<dbReference type="CDD" id="cd00130">
    <property type="entry name" value="PAS"/>
    <property type="match status" value="3"/>
</dbReference>
<dbReference type="Pfam" id="PF02518">
    <property type="entry name" value="HATPase_c"/>
    <property type="match status" value="1"/>
</dbReference>
<keyword evidence="5" id="KW-0418">Kinase</keyword>
<dbReference type="Proteomes" id="UP000637383">
    <property type="component" value="Unassembled WGS sequence"/>
</dbReference>
<evidence type="ECO:0000256" key="1">
    <source>
        <dbReference type="ARBA" id="ARBA00000085"/>
    </source>
</evidence>
<evidence type="ECO:0000256" key="7">
    <source>
        <dbReference type="SAM" id="Phobius"/>
    </source>
</evidence>
<feature type="transmembrane region" description="Helical" evidence="7">
    <location>
        <begin position="127"/>
        <end position="145"/>
    </location>
</feature>
<dbReference type="SUPFAM" id="SSF55785">
    <property type="entry name" value="PYP-like sensor domain (PAS domain)"/>
    <property type="match status" value="4"/>
</dbReference>
<dbReference type="SMART" id="SM00086">
    <property type="entry name" value="PAC"/>
    <property type="match status" value="4"/>
</dbReference>
<dbReference type="SMART" id="SM00388">
    <property type="entry name" value="HisKA"/>
    <property type="match status" value="1"/>
</dbReference>
<evidence type="ECO:0000256" key="4">
    <source>
        <dbReference type="ARBA" id="ARBA00022679"/>
    </source>
</evidence>
<evidence type="ECO:0000256" key="5">
    <source>
        <dbReference type="ARBA" id="ARBA00022777"/>
    </source>
</evidence>
<dbReference type="NCBIfam" id="TIGR00229">
    <property type="entry name" value="sensory_box"/>
    <property type="match status" value="3"/>
</dbReference>
<keyword evidence="7" id="KW-1133">Transmembrane helix</keyword>
<accession>A0ABR8KEQ4</accession>
<dbReference type="PROSITE" id="PS50112">
    <property type="entry name" value="PAS"/>
    <property type="match status" value="3"/>
</dbReference>
<dbReference type="InterPro" id="IPR000700">
    <property type="entry name" value="PAS-assoc_C"/>
</dbReference>
<name>A0ABR8KEQ4_9NOSO</name>
<evidence type="ECO:0000256" key="3">
    <source>
        <dbReference type="ARBA" id="ARBA00022553"/>
    </source>
</evidence>
<feature type="domain" description="PAC" evidence="10">
    <location>
        <begin position="774"/>
        <end position="826"/>
    </location>
</feature>
<feature type="domain" description="PAC" evidence="10">
    <location>
        <begin position="503"/>
        <end position="554"/>
    </location>
</feature>
<feature type="transmembrane region" description="Helical" evidence="7">
    <location>
        <begin position="78"/>
        <end position="96"/>
    </location>
</feature>
<proteinExistence type="predicted"/>
<dbReference type="PRINTS" id="PR00344">
    <property type="entry name" value="BCTRLSENSOR"/>
</dbReference>
<feature type="transmembrane region" description="Helical" evidence="7">
    <location>
        <begin position="230"/>
        <end position="250"/>
    </location>
</feature>
<feature type="transmembrane region" description="Helical" evidence="7">
    <location>
        <begin position="157"/>
        <end position="179"/>
    </location>
</feature>
<dbReference type="RefSeq" id="WP_190957877.1">
    <property type="nucleotide sequence ID" value="NZ_JACJTU010000029.1"/>
</dbReference>
<dbReference type="Gene3D" id="3.30.565.10">
    <property type="entry name" value="Histidine kinase-like ATPase, C-terminal domain"/>
    <property type="match status" value="1"/>
</dbReference>
<evidence type="ECO:0000256" key="6">
    <source>
        <dbReference type="ARBA" id="ARBA00023012"/>
    </source>
</evidence>
<dbReference type="SMART" id="SM00091">
    <property type="entry name" value="PAS"/>
    <property type="match status" value="3"/>
</dbReference>
<dbReference type="InterPro" id="IPR036097">
    <property type="entry name" value="HisK_dim/P_sf"/>
</dbReference>
<dbReference type="PANTHER" id="PTHR43304">
    <property type="entry name" value="PHYTOCHROME-LIKE PROTEIN CPH1"/>
    <property type="match status" value="1"/>
</dbReference>
<dbReference type="PANTHER" id="PTHR43304:SF1">
    <property type="entry name" value="PAC DOMAIN-CONTAINING PROTEIN"/>
    <property type="match status" value="1"/>
</dbReference>
<dbReference type="Gene3D" id="1.10.287.130">
    <property type="match status" value="1"/>
</dbReference>
<comment type="catalytic activity">
    <reaction evidence="1">
        <text>ATP + protein L-histidine = ADP + protein N-phospho-L-histidine.</text>
        <dbReference type="EC" id="2.7.13.3"/>
    </reaction>
</comment>
<dbReference type="Gene3D" id="3.30.450.20">
    <property type="entry name" value="PAS domain"/>
    <property type="match status" value="4"/>
</dbReference>
<feature type="domain" description="PAC" evidence="10">
    <location>
        <begin position="646"/>
        <end position="698"/>
    </location>
</feature>
<evidence type="ECO:0000259" key="10">
    <source>
        <dbReference type="PROSITE" id="PS50113"/>
    </source>
</evidence>
<dbReference type="InterPro" id="IPR005467">
    <property type="entry name" value="His_kinase_dom"/>
</dbReference>